<dbReference type="Pfam" id="PF01636">
    <property type="entry name" value="APH"/>
    <property type="match status" value="1"/>
</dbReference>
<dbReference type="RefSeq" id="WP_133491632.1">
    <property type="nucleotide sequence ID" value="NZ_AQPF01000026.1"/>
</dbReference>
<reference evidence="2 3" key="1">
    <citation type="submission" date="2012-09" db="EMBL/GenBank/DDBJ databases">
        <title>Genome Sequence of alkane-degrading Bacterium Alcanivorax sp. 6-D-6.</title>
        <authorList>
            <person name="Lai Q."/>
            <person name="Shao Z."/>
        </authorList>
    </citation>
    <scope>NUCLEOTIDE SEQUENCE [LARGE SCALE GENOMIC DNA]</scope>
    <source>
        <strain evidence="2 3">6-D-6</strain>
    </source>
</reference>
<dbReference type="SUPFAM" id="SSF56112">
    <property type="entry name" value="Protein kinase-like (PK-like)"/>
    <property type="match status" value="2"/>
</dbReference>
<proteinExistence type="predicted"/>
<sequence>MPDNPQPLSLSLNVLSKAGREPDLPATVVTEFGELVLRRALRILPERRFTALAVLNQCPVIAKVFFDHPKSVRDARQEAERLVALAERGVPAPRLVGDSGPVAGGRVLVLEHLSGTDAARLYEQAYRNDAGEQWAALLVAFLAKLHRAGCVQDDVHLGNFLIDGDQCYLVDAGSVRLFEPGQVPAADRLANLAALLAQFYPVDTRELAPVVAAYGEGAPSVAELETALGRARQRRYRHALGKVQRDCTDFAVVRHSSLRGMVRRPLRAVFEALLEAGIDRLMAEGEMLKPGNSSTVCRVHWQGRDWVIKRYNVKSAGHRLRKQFKPSRAARSWRNARWLELIGLDTPPAVGYVERRVMGLQDTAYFICEYVSGPSLKDLAGGGSEAMARARQQVARLFFLMETLHFNHGDLKATNFLWVEGRLCILDLDAMQLGLSKGQTARLVARDRKRWAANFQNQHD</sequence>
<name>A0ABQ6Y5Y3_9GAMM</name>
<evidence type="ECO:0000313" key="3">
    <source>
        <dbReference type="Proteomes" id="UP000771797"/>
    </source>
</evidence>
<dbReference type="EMBL" id="AQPF01000026">
    <property type="protein sequence ID" value="KAF0804709.1"/>
    <property type="molecule type" value="Genomic_DNA"/>
</dbReference>
<evidence type="ECO:0000313" key="2">
    <source>
        <dbReference type="EMBL" id="KAF0804709.1"/>
    </source>
</evidence>
<protein>
    <recommendedName>
        <fullName evidence="1">Aminoglycoside phosphotransferase domain-containing protein</fullName>
    </recommendedName>
</protein>
<gene>
    <name evidence="2" type="ORF">A6D6_02861</name>
</gene>
<dbReference type="InterPro" id="IPR002575">
    <property type="entry name" value="Aminoglycoside_PTrfase"/>
</dbReference>
<dbReference type="InterPro" id="IPR011009">
    <property type="entry name" value="Kinase-like_dom_sf"/>
</dbReference>
<dbReference type="Proteomes" id="UP000771797">
    <property type="component" value="Unassembled WGS sequence"/>
</dbReference>
<dbReference type="Pfam" id="PF06293">
    <property type="entry name" value="Kdo"/>
    <property type="match status" value="1"/>
</dbReference>
<organism evidence="2 3">
    <name type="scientific">Alcanivorax xiamenensis</name>
    <dbReference type="NCBI Taxonomy" id="1177156"/>
    <lineage>
        <taxon>Bacteria</taxon>
        <taxon>Pseudomonadati</taxon>
        <taxon>Pseudomonadota</taxon>
        <taxon>Gammaproteobacteria</taxon>
        <taxon>Oceanospirillales</taxon>
        <taxon>Alcanivoracaceae</taxon>
        <taxon>Alcanivorax</taxon>
    </lineage>
</organism>
<evidence type="ECO:0000259" key="1">
    <source>
        <dbReference type="Pfam" id="PF01636"/>
    </source>
</evidence>
<comment type="caution">
    <text evidence="2">The sequence shown here is derived from an EMBL/GenBank/DDBJ whole genome shotgun (WGS) entry which is preliminary data.</text>
</comment>
<accession>A0ABQ6Y5Y3</accession>
<feature type="domain" description="Aminoglycoside phosphotransferase" evidence="1">
    <location>
        <begin position="35"/>
        <end position="197"/>
    </location>
</feature>
<dbReference type="Gene3D" id="1.10.510.10">
    <property type="entry name" value="Transferase(Phosphotransferase) domain 1"/>
    <property type="match status" value="1"/>
</dbReference>
<keyword evidence="3" id="KW-1185">Reference proteome</keyword>